<keyword evidence="4 14" id="KW-0723">Serine/threonine-protein kinase</keyword>
<evidence type="ECO:0000256" key="2">
    <source>
        <dbReference type="ARBA" id="ARBA00012513"/>
    </source>
</evidence>
<dbReference type="PROSITE" id="PS50011">
    <property type="entry name" value="PROTEIN_KINASE_DOM"/>
    <property type="match status" value="1"/>
</dbReference>
<reference evidence="16" key="1">
    <citation type="submission" date="2022-12" db="EMBL/GenBank/DDBJ databases">
        <authorList>
            <person name="Webb A."/>
        </authorList>
    </citation>
    <scope>NUCLEOTIDE SEQUENCE</scope>
    <source>
        <strain evidence="16">Hp1</strain>
    </source>
</reference>
<dbReference type="GO" id="GO:0005737">
    <property type="term" value="C:cytoplasm"/>
    <property type="evidence" value="ECO:0007669"/>
    <property type="project" value="UniProtKB-ARBA"/>
</dbReference>
<evidence type="ECO:0000259" key="15">
    <source>
        <dbReference type="PROSITE" id="PS50011"/>
    </source>
</evidence>
<keyword evidence="8 13" id="KW-0067">ATP-binding</keyword>
<keyword evidence="7" id="KW-0418">Kinase</keyword>
<evidence type="ECO:0000256" key="12">
    <source>
        <dbReference type="ARBA" id="ARBA00075375"/>
    </source>
</evidence>
<dbReference type="PANTHER" id="PTHR22983:SF6">
    <property type="entry name" value="SERINE_THREONINE-PROTEIN KINASE 36"/>
    <property type="match status" value="1"/>
</dbReference>
<dbReference type="AlphaFoldDB" id="A0AAV0TM73"/>
<evidence type="ECO:0000256" key="8">
    <source>
        <dbReference type="ARBA" id="ARBA00022840"/>
    </source>
</evidence>
<keyword evidence="3" id="KW-0963">Cytoplasm</keyword>
<evidence type="ECO:0000256" key="5">
    <source>
        <dbReference type="ARBA" id="ARBA00022679"/>
    </source>
</evidence>
<dbReference type="PROSITE" id="PS00108">
    <property type="entry name" value="PROTEIN_KINASE_ST"/>
    <property type="match status" value="1"/>
</dbReference>
<name>A0AAV0TM73_HYABA</name>
<sequence>MEKYHILERIGEGSFGKVYRGRRKYSGHVVALKFVSKQGKSVRDLENLRQEIRILHQSDHCNIIAMMDSFETDKEFCMVTEYAQGELFQVIKDERSLSECEIRRIAIQLVQALHALHSNNIIHRDIKPQNILIGSKQQIKLCDFGFARAITNDASLVKSIKGTPLYMAPELLQEKPYNHTVDLWSLGVILYELAVGKPPFYTERIVLLIQMIVRDEVDYPSTMSVELQSFLKGLLNKDPAKRLKWPEILEHPFVQETPKQLETRLQLERQAHSLPRFSAENELHDAFMEESEAKMMSLPISMRKLSNG</sequence>
<protein>
    <recommendedName>
        <fullName evidence="2">non-specific serine/threonine protein kinase</fullName>
        <ecNumber evidence="2">2.7.11.1</ecNumber>
    </recommendedName>
    <alternativeName>
        <fullName evidence="12">Fused homolog</fullName>
    </alternativeName>
</protein>
<evidence type="ECO:0000256" key="9">
    <source>
        <dbReference type="ARBA" id="ARBA00023212"/>
    </source>
</evidence>
<organism evidence="16 17">
    <name type="scientific">Hyaloperonospora brassicae</name>
    <name type="common">Brassica downy mildew</name>
    <name type="synonym">Peronospora brassicae</name>
    <dbReference type="NCBI Taxonomy" id="162125"/>
    <lineage>
        <taxon>Eukaryota</taxon>
        <taxon>Sar</taxon>
        <taxon>Stramenopiles</taxon>
        <taxon>Oomycota</taxon>
        <taxon>Peronosporomycetes</taxon>
        <taxon>Peronosporales</taxon>
        <taxon>Peronosporaceae</taxon>
        <taxon>Hyaloperonospora</taxon>
    </lineage>
</organism>
<dbReference type="Proteomes" id="UP001162031">
    <property type="component" value="Unassembled WGS sequence"/>
</dbReference>
<dbReference type="InterPro" id="IPR008271">
    <property type="entry name" value="Ser/Thr_kinase_AS"/>
</dbReference>
<dbReference type="FunFam" id="3.30.200.20:FF:000042">
    <property type="entry name" value="Aurora kinase A"/>
    <property type="match status" value="1"/>
</dbReference>
<dbReference type="InterPro" id="IPR000719">
    <property type="entry name" value="Prot_kinase_dom"/>
</dbReference>
<comment type="catalytic activity">
    <reaction evidence="10">
        <text>L-threonyl-[protein] + ATP = O-phospho-L-threonyl-[protein] + ADP + H(+)</text>
        <dbReference type="Rhea" id="RHEA:46608"/>
        <dbReference type="Rhea" id="RHEA-COMP:11060"/>
        <dbReference type="Rhea" id="RHEA-COMP:11605"/>
        <dbReference type="ChEBI" id="CHEBI:15378"/>
        <dbReference type="ChEBI" id="CHEBI:30013"/>
        <dbReference type="ChEBI" id="CHEBI:30616"/>
        <dbReference type="ChEBI" id="CHEBI:61977"/>
        <dbReference type="ChEBI" id="CHEBI:456216"/>
        <dbReference type="EC" id="2.7.11.1"/>
    </reaction>
</comment>
<evidence type="ECO:0000313" key="16">
    <source>
        <dbReference type="EMBL" id="CAI5723431.1"/>
    </source>
</evidence>
<comment type="similarity">
    <text evidence="14">Belongs to the protein kinase superfamily.</text>
</comment>
<dbReference type="EMBL" id="CANTFL010000479">
    <property type="protein sequence ID" value="CAI5723431.1"/>
    <property type="molecule type" value="Genomic_DNA"/>
</dbReference>
<dbReference type="SUPFAM" id="SSF56112">
    <property type="entry name" value="Protein kinase-like (PK-like)"/>
    <property type="match status" value="1"/>
</dbReference>
<evidence type="ECO:0000256" key="13">
    <source>
        <dbReference type="PROSITE-ProRule" id="PRU10141"/>
    </source>
</evidence>
<comment type="caution">
    <text evidence="16">The sequence shown here is derived from an EMBL/GenBank/DDBJ whole genome shotgun (WGS) entry which is preliminary data.</text>
</comment>
<comment type="subcellular location">
    <subcellularLocation>
        <location evidence="1">Cytoplasm</location>
        <location evidence="1">Cytoskeleton</location>
    </subcellularLocation>
</comment>
<dbReference type="GO" id="GO:0005524">
    <property type="term" value="F:ATP binding"/>
    <property type="evidence" value="ECO:0007669"/>
    <property type="project" value="UniProtKB-UniRule"/>
</dbReference>
<gene>
    <name evidence="16" type="ORF">HBR001_LOCUS3116</name>
</gene>
<dbReference type="PROSITE" id="PS00107">
    <property type="entry name" value="PROTEIN_KINASE_ATP"/>
    <property type="match status" value="1"/>
</dbReference>
<dbReference type="EC" id="2.7.11.1" evidence="2"/>
<dbReference type="InterPro" id="IPR011009">
    <property type="entry name" value="Kinase-like_dom_sf"/>
</dbReference>
<comment type="catalytic activity">
    <reaction evidence="11">
        <text>L-seryl-[protein] + ATP = O-phospho-L-seryl-[protein] + ADP + H(+)</text>
        <dbReference type="Rhea" id="RHEA:17989"/>
        <dbReference type="Rhea" id="RHEA-COMP:9863"/>
        <dbReference type="Rhea" id="RHEA-COMP:11604"/>
        <dbReference type="ChEBI" id="CHEBI:15378"/>
        <dbReference type="ChEBI" id="CHEBI:29999"/>
        <dbReference type="ChEBI" id="CHEBI:30616"/>
        <dbReference type="ChEBI" id="CHEBI:83421"/>
        <dbReference type="ChEBI" id="CHEBI:456216"/>
        <dbReference type="EC" id="2.7.11.1"/>
    </reaction>
</comment>
<evidence type="ECO:0000256" key="4">
    <source>
        <dbReference type="ARBA" id="ARBA00022527"/>
    </source>
</evidence>
<keyword evidence="5" id="KW-0808">Transferase</keyword>
<dbReference type="FunFam" id="1.10.510.10:FF:000292">
    <property type="entry name" value="Serine/threonine-protein kinase 36"/>
    <property type="match status" value="1"/>
</dbReference>
<dbReference type="Gene3D" id="1.10.510.10">
    <property type="entry name" value="Transferase(Phosphotransferase) domain 1"/>
    <property type="match status" value="1"/>
</dbReference>
<evidence type="ECO:0000256" key="6">
    <source>
        <dbReference type="ARBA" id="ARBA00022741"/>
    </source>
</evidence>
<feature type="binding site" evidence="13">
    <location>
        <position position="33"/>
    </location>
    <ligand>
        <name>ATP</name>
        <dbReference type="ChEBI" id="CHEBI:30616"/>
    </ligand>
</feature>
<keyword evidence="6 13" id="KW-0547">Nucleotide-binding</keyword>
<dbReference type="PANTHER" id="PTHR22983">
    <property type="entry name" value="PROTEIN KINASE RELATED"/>
    <property type="match status" value="1"/>
</dbReference>
<evidence type="ECO:0000256" key="7">
    <source>
        <dbReference type="ARBA" id="ARBA00022777"/>
    </source>
</evidence>
<evidence type="ECO:0000256" key="10">
    <source>
        <dbReference type="ARBA" id="ARBA00047899"/>
    </source>
</evidence>
<evidence type="ECO:0000256" key="14">
    <source>
        <dbReference type="RuleBase" id="RU000304"/>
    </source>
</evidence>
<feature type="domain" description="Protein kinase" evidence="15">
    <location>
        <begin position="4"/>
        <end position="254"/>
    </location>
</feature>
<dbReference type="SMART" id="SM00220">
    <property type="entry name" value="S_TKc"/>
    <property type="match status" value="1"/>
</dbReference>
<evidence type="ECO:0000256" key="3">
    <source>
        <dbReference type="ARBA" id="ARBA00022490"/>
    </source>
</evidence>
<dbReference type="CDD" id="cd14002">
    <property type="entry name" value="STKc_STK36"/>
    <property type="match status" value="1"/>
</dbReference>
<dbReference type="GO" id="GO:0004674">
    <property type="term" value="F:protein serine/threonine kinase activity"/>
    <property type="evidence" value="ECO:0007669"/>
    <property type="project" value="UniProtKB-KW"/>
</dbReference>
<keyword evidence="9" id="KW-0206">Cytoskeleton</keyword>
<dbReference type="GO" id="GO:0005856">
    <property type="term" value="C:cytoskeleton"/>
    <property type="evidence" value="ECO:0007669"/>
    <property type="project" value="UniProtKB-SubCell"/>
</dbReference>
<dbReference type="InterPro" id="IPR017441">
    <property type="entry name" value="Protein_kinase_ATP_BS"/>
</dbReference>
<evidence type="ECO:0000256" key="1">
    <source>
        <dbReference type="ARBA" id="ARBA00004245"/>
    </source>
</evidence>
<dbReference type="Pfam" id="PF00069">
    <property type="entry name" value="Pkinase"/>
    <property type="match status" value="1"/>
</dbReference>
<proteinExistence type="inferred from homology"/>
<evidence type="ECO:0000256" key="11">
    <source>
        <dbReference type="ARBA" id="ARBA00048679"/>
    </source>
</evidence>
<keyword evidence="17" id="KW-1185">Reference proteome</keyword>
<accession>A0AAV0TM73</accession>
<evidence type="ECO:0000313" key="17">
    <source>
        <dbReference type="Proteomes" id="UP001162031"/>
    </source>
</evidence>